<evidence type="ECO:0000313" key="7">
    <source>
        <dbReference type="EMBL" id="RCS58658.1"/>
    </source>
</evidence>
<sequence length="283" mass="31183">MKIVIVSGQSGSGKSVVMRVLEDAGYCCVDNLPASFVPQLITKWTAAGETHLAISCDTRSATALQALPTTLDQLRAQGHDVKALFLTTNNATLIQRYSESRRRHPLATQPQSAQMTLLECIQQERDILAPIAAISHVVDTSGLAVQTLRAWVIDFVSADRAPLTLLFESFAFKQAIPLDADLVFDVRCLPNPYYDLALRPLSGLDAPVAQYLGGIETVRDMIGDITRFVSKWLPHYLHDNRSYLTVAVGCTGGQHRSVYCVQEIAKHFAAREQVLVRHRALAK</sequence>
<reference evidence="7 8" key="1">
    <citation type="journal article" date="2018" name="Int. J. Syst. Evol. Microbiol.">
        <title>Parvibium lacunae gen. nov., sp. nov., a new member of the family Alcaligenaceae isolated from a freshwater pond.</title>
        <authorList>
            <person name="Chen W.M."/>
            <person name="Xie P.B."/>
            <person name="Hsu M.Y."/>
            <person name="Sheu S.Y."/>
        </authorList>
    </citation>
    <scope>NUCLEOTIDE SEQUENCE [LARGE SCALE GENOMIC DNA]</scope>
    <source>
        <strain evidence="7 8">KMB9</strain>
    </source>
</reference>
<dbReference type="Pfam" id="PF22740">
    <property type="entry name" value="PapZ_C"/>
    <property type="match status" value="1"/>
</dbReference>
<dbReference type="Gene3D" id="3.40.50.300">
    <property type="entry name" value="P-loop containing nucleotide triphosphate hydrolases"/>
    <property type="match status" value="1"/>
</dbReference>
<dbReference type="GO" id="GO:0005524">
    <property type="term" value="F:ATP binding"/>
    <property type="evidence" value="ECO:0007669"/>
    <property type="project" value="UniProtKB-UniRule"/>
</dbReference>
<evidence type="ECO:0000259" key="5">
    <source>
        <dbReference type="Pfam" id="PF03668"/>
    </source>
</evidence>
<feature type="binding site" evidence="4">
    <location>
        <begin position="8"/>
        <end position="15"/>
    </location>
    <ligand>
        <name>ATP</name>
        <dbReference type="ChEBI" id="CHEBI:30616"/>
    </ligand>
</feature>
<evidence type="ECO:0000256" key="3">
    <source>
        <dbReference type="ARBA" id="ARBA00023134"/>
    </source>
</evidence>
<dbReference type="PIRSF" id="PIRSF005052">
    <property type="entry name" value="P-loopkin"/>
    <property type="match status" value="1"/>
</dbReference>
<keyword evidence="8" id="KW-1185">Reference proteome</keyword>
<dbReference type="EMBL" id="QPGB01000002">
    <property type="protein sequence ID" value="RCS58658.1"/>
    <property type="molecule type" value="Genomic_DNA"/>
</dbReference>
<dbReference type="HAMAP" id="MF_00636">
    <property type="entry name" value="RapZ_like"/>
    <property type="match status" value="1"/>
</dbReference>
<gene>
    <name evidence="7" type="ORF">DU000_07625</name>
</gene>
<evidence type="ECO:0000256" key="2">
    <source>
        <dbReference type="ARBA" id="ARBA00022840"/>
    </source>
</evidence>
<dbReference type="GO" id="GO:0005525">
    <property type="term" value="F:GTP binding"/>
    <property type="evidence" value="ECO:0007669"/>
    <property type="project" value="UniProtKB-UniRule"/>
</dbReference>
<keyword evidence="1 4" id="KW-0547">Nucleotide-binding</keyword>
<feature type="domain" description="RapZ-like N-terminal" evidence="5">
    <location>
        <begin position="1"/>
        <end position="157"/>
    </location>
</feature>
<dbReference type="Proteomes" id="UP000252357">
    <property type="component" value="Unassembled WGS sequence"/>
</dbReference>
<dbReference type="AlphaFoldDB" id="A0A368L524"/>
<accession>A0A368L524</accession>
<dbReference type="InterPro" id="IPR005337">
    <property type="entry name" value="RapZ-like"/>
</dbReference>
<dbReference type="InterPro" id="IPR053931">
    <property type="entry name" value="RapZ_C"/>
</dbReference>
<feature type="binding site" evidence="4">
    <location>
        <begin position="57"/>
        <end position="60"/>
    </location>
    <ligand>
        <name>GTP</name>
        <dbReference type="ChEBI" id="CHEBI:37565"/>
    </ligand>
</feature>
<evidence type="ECO:0000259" key="6">
    <source>
        <dbReference type="Pfam" id="PF22740"/>
    </source>
</evidence>
<dbReference type="NCBIfam" id="NF003828">
    <property type="entry name" value="PRK05416.1"/>
    <property type="match status" value="1"/>
</dbReference>
<dbReference type="InterPro" id="IPR025662">
    <property type="entry name" value="Sigma_54_int_dom_ATP-bd_1"/>
</dbReference>
<dbReference type="PROSITE" id="PS00675">
    <property type="entry name" value="SIGMA54_INTERACT_1"/>
    <property type="match status" value="1"/>
</dbReference>
<dbReference type="Pfam" id="PF03668">
    <property type="entry name" value="RapZ-like_N"/>
    <property type="match status" value="1"/>
</dbReference>
<protein>
    <submittedName>
        <fullName evidence="7">RNase adapter RapZ</fullName>
    </submittedName>
</protein>
<dbReference type="SUPFAM" id="SSF52540">
    <property type="entry name" value="P-loop containing nucleoside triphosphate hydrolases"/>
    <property type="match status" value="1"/>
</dbReference>
<dbReference type="OrthoDB" id="9784461at2"/>
<dbReference type="PANTHER" id="PTHR30448:SF0">
    <property type="entry name" value="RNASE ADAPTER PROTEIN RAPZ"/>
    <property type="match status" value="1"/>
</dbReference>
<name>A0A368L524_9BURK</name>
<evidence type="ECO:0000313" key="8">
    <source>
        <dbReference type="Proteomes" id="UP000252357"/>
    </source>
</evidence>
<feature type="domain" description="RapZ C-terminal" evidence="6">
    <location>
        <begin position="164"/>
        <end position="281"/>
    </location>
</feature>
<dbReference type="InterPro" id="IPR053930">
    <property type="entry name" value="RapZ-like_N"/>
</dbReference>
<keyword evidence="3 4" id="KW-0342">GTP-binding</keyword>
<keyword evidence="2 4" id="KW-0067">ATP-binding</keyword>
<dbReference type="InterPro" id="IPR027417">
    <property type="entry name" value="P-loop_NTPase"/>
</dbReference>
<evidence type="ECO:0000256" key="1">
    <source>
        <dbReference type="ARBA" id="ARBA00022741"/>
    </source>
</evidence>
<proteinExistence type="inferred from homology"/>
<dbReference type="PANTHER" id="PTHR30448">
    <property type="entry name" value="RNASE ADAPTER PROTEIN RAPZ"/>
    <property type="match status" value="1"/>
</dbReference>
<comment type="caution">
    <text evidence="7">The sequence shown here is derived from an EMBL/GenBank/DDBJ whole genome shotgun (WGS) entry which is preliminary data.</text>
</comment>
<dbReference type="RefSeq" id="WP_114402742.1">
    <property type="nucleotide sequence ID" value="NZ_QPGB01000002.1"/>
</dbReference>
<evidence type="ECO:0000256" key="4">
    <source>
        <dbReference type="HAMAP-Rule" id="MF_00636"/>
    </source>
</evidence>
<organism evidence="7 8">
    <name type="scientific">Parvibium lacunae</name>
    <dbReference type="NCBI Taxonomy" id="1888893"/>
    <lineage>
        <taxon>Bacteria</taxon>
        <taxon>Pseudomonadati</taxon>
        <taxon>Pseudomonadota</taxon>
        <taxon>Betaproteobacteria</taxon>
        <taxon>Burkholderiales</taxon>
        <taxon>Alcaligenaceae</taxon>
        <taxon>Parvibium</taxon>
    </lineage>
</organism>